<feature type="compositionally biased region" description="Polar residues" evidence="1">
    <location>
        <begin position="790"/>
        <end position="802"/>
    </location>
</feature>
<feature type="compositionally biased region" description="Pro residues" evidence="1">
    <location>
        <begin position="520"/>
        <end position="541"/>
    </location>
</feature>
<dbReference type="Gene3D" id="1.10.10.60">
    <property type="entry name" value="Homeodomain-like"/>
    <property type="match status" value="1"/>
</dbReference>
<dbReference type="Proteomes" id="UP000694925">
    <property type="component" value="Unplaced"/>
</dbReference>
<dbReference type="InterPro" id="IPR001005">
    <property type="entry name" value="SANT/Myb"/>
</dbReference>
<accession>A0AAJ7IWZ4</accession>
<dbReference type="Pfam" id="PF13837">
    <property type="entry name" value="Myb_DNA-bind_4"/>
    <property type="match status" value="1"/>
</dbReference>
<feature type="region of interest" description="Disordered" evidence="1">
    <location>
        <begin position="952"/>
        <end position="1006"/>
    </location>
</feature>
<name>A0AAJ7IWZ4_9HYME</name>
<evidence type="ECO:0000256" key="1">
    <source>
        <dbReference type="SAM" id="MobiDB-lite"/>
    </source>
</evidence>
<evidence type="ECO:0000313" key="3">
    <source>
        <dbReference type="Proteomes" id="UP000694925"/>
    </source>
</evidence>
<evidence type="ECO:0000313" key="4">
    <source>
        <dbReference type="RefSeq" id="XP_017878932.1"/>
    </source>
</evidence>
<gene>
    <name evidence="4" type="primary">LOC108624280</name>
</gene>
<dbReference type="KEGG" id="ccal:108624280"/>
<reference evidence="4" key="1">
    <citation type="submission" date="2025-08" db="UniProtKB">
        <authorList>
            <consortium name="RefSeq"/>
        </authorList>
    </citation>
    <scope>IDENTIFICATION</scope>
    <source>
        <tissue evidence="4">Whole body</tissue>
    </source>
</reference>
<dbReference type="AlphaFoldDB" id="A0AAJ7IWZ4"/>
<feature type="region of interest" description="Disordered" evidence="1">
    <location>
        <begin position="508"/>
        <end position="548"/>
    </location>
</feature>
<organism evidence="3 4">
    <name type="scientific">Ceratina calcarata</name>
    <dbReference type="NCBI Taxonomy" id="156304"/>
    <lineage>
        <taxon>Eukaryota</taxon>
        <taxon>Metazoa</taxon>
        <taxon>Ecdysozoa</taxon>
        <taxon>Arthropoda</taxon>
        <taxon>Hexapoda</taxon>
        <taxon>Insecta</taxon>
        <taxon>Pterygota</taxon>
        <taxon>Neoptera</taxon>
        <taxon>Endopterygota</taxon>
        <taxon>Hymenoptera</taxon>
        <taxon>Apocrita</taxon>
        <taxon>Aculeata</taxon>
        <taxon>Apoidea</taxon>
        <taxon>Anthophila</taxon>
        <taxon>Apidae</taxon>
        <taxon>Ceratina</taxon>
        <taxon>Zadontomerus</taxon>
    </lineage>
</organism>
<dbReference type="GeneID" id="108624280"/>
<protein>
    <submittedName>
        <fullName evidence="4">Uncharacterized protein LOC108624280</fullName>
    </submittedName>
</protein>
<dbReference type="InterPro" id="IPR044822">
    <property type="entry name" value="Myb_DNA-bind_4"/>
</dbReference>
<keyword evidence="3" id="KW-1185">Reference proteome</keyword>
<dbReference type="PROSITE" id="PS50090">
    <property type="entry name" value="MYB_LIKE"/>
    <property type="match status" value="1"/>
</dbReference>
<feature type="compositionally biased region" description="Polar residues" evidence="1">
    <location>
        <begin position="980"/>
        <end position="992"/>
    </location>
</feature>
<proteinExistence type="predicted"/>
<feature type="domain" description="Myb-like" evidence="2">
    <location>
        <begin position="4"/>
        <end position="72"/>
    </location>
</feature>
<dbReference type="RefSeq" id="XP_017878932.1">
    <property type="nucleotide sequence ID" value="XM_018023443.2"/>
</dbReference>
<evidence type="ECO:0000259" key="2">
    <source>
        <dbReference type="PROSITE" id="PS50090"/>
    </source>
</evidence>
<feature type="region of interest" description="Disordered" evidence="1">
    <location>
        <begin position="790"/>
        <end position="819"/>
    </location>
</feature>
<sequence>MSDSGDSVKYKWTPESTSLLVSVWSDGQVQKQLEYATKPQLNSRWESIARYMKKKGYNVSGKQCRSRMKQVLVCYREAKRAGTRAGVEQYYDQIDTVLKNKLMEEHNINGIDTVDAMVNAKSPLKEEKTNKNMQMRHKFQEPVPSLHRTEALSPTWIFGRENEYPDSPESNETVIAQPYRMFSPTRDVAINTGEQLTRLAGRSTQCNSFPVEEPLCVNYKHNLAPHYREIPFQNAVQNVQNQIIQENMQQNQNHMYNRQNALVNNLNFQQNLQNLNQGSNIQSVNVPVQINPMRAQNPNMEQIIQHQNQLQQIINANSRAMPQEPRRAMLEQNLYKQNYGNLLTHMPPVQQTGSLSPDYSPDVSQNLNDAFCQSKNDDKTHNLNETFNRNMQTVQNPEMTVMTNNATCNDESFLEYLMMDSPTPLENDNKSKDTAVNTEIPHAPFRKKKAQKLEQLVLSAINSQNEVVNKILSAQNDMVSKFMDIDRDRQNRLENRLDDLLKVVHHSMLSKQSSESDAEIPPPPPEPTITSLAPPPRPGIAPPKLDLVPPKPCRVPCTVPSSNVELINQNTVMTRPGVVSPISSPVKKPGTIWSKLGPVSQSPFVKAQQRLGFQSVASAAVTRTQSSAERRIAREVEKDMDPRTVMFETKKLLEAEKQLEEKIENARLESALSQTLNARRRLFTQREPTAAMILTAQFLENECHAAEQFAKYYNNKMNIDDNLLAGQGEGYDRLRRLNVQSCYSEPCDTSTPAKLGIVSDNNVVAKPTIQQLAQIVMNAGRWKDAAAQNGQANVQKRQTNARPVSYNERPTTREPEIPFNNEQRSDQAYVNEWMMNKHGYPSNDQKAVCNTVNQKPNYPIGFVKPEIGNIREEESNGEVWRPMGFNVPERKPGVRFAMDEALAELQRMYIETVVKKQQEMNDSLPYVLSNANALSPDNRQMIEKYIHEMIPRKDKDTDSDNDEEFLDTTATMPAIAPRRNSITSNGTGSTETHSSKIPKLDNCVVS</sequence>